<dbReference type="SMART" id="SM00858">
    <property type="entry name" value="SAF"/>
    <property type="match status" value="1"/>
</dbReference>
<dbReference type="OrthoDB" id="163768at2"/>
<feature type="compositionally biased region" description="Low complexity" evidence="1">
    <location>
        <begin position="252"/>
        <end position="284"/>
    </location>
</feature>
<dbReference type="Proteomes" id="UP000234483">
    <property type="component" value="Unassembled WGS sequence"/>
</dbReference>
<dbReference type="InterPro" id="IPR013974">
    <property type="entry name" value="SAF"/>
</dbReference>
<feature type="region of interest" description="Disordered" evidence="1">
    <location>
        <begin position="237"/>
        <end position="284"/>
    </location>
</feature>
<accession>A0A2N5CTJ6</accession>
<dbReference type="EMBL" id="CP026100">
    <property type="protein sequence ID" value="AYV47755.1"/>
    <property type="molecule type" value="Genomic_DNA"/>
</dbReference>
<evidence type="ECO:0000313" key="6">
    <source>
        <dbReference type="Proteomes" id="UP000281192"/>
    </source>
</evidence>
<evidence type="ECO:0000313" key="3">
    <source>
        <dbReference type="EMBL" id="AYV47755.1"/>
    </source>
</evidence>
<proteinExistence type="predicted"/>
<keyword evidence="6" id="KW-1185">Reference proteome</keyword>
<dbReference type="InterPro" id="IPR031571">
    <property type="entry name" value="RcpC_dom"/>
</dbReference>
<evidence type="ECO:0000313" key="4">
    <source>
        <dbReference type="EMBL" id="PLR15369.1"/>
    </source>
</evidence>
<feature type="domain" description="SAF" evidence="2">
    <location>
        <begin position="43"/>
        <end position="110"/>
    </location>
</feature>
<evidence type="ECO:0000256" key="1">
    <source>
        <dbReference type="SAM" id="MobiDB-lite"/>
    </source>
</evidence>
<dbReference type="RefSeq" id="WP_101713255.1">
    <property type="nucleotide sequence ID" value="NZ_CP026100.1"/>
</dbReference>
<sequence>MQTKTVISLGAAAVLGLGAVLAARVYMSAGRVDVPVIKETGSTPVVVASQPLARGFKLQSTVLKVAHYPTDAVPAGAFRSIPEAAAGPGGARIALKDIAANEPILADRVSGSGGRSNLASSLGEGMRAVSLRANDVAGVGGFVLPGDRVDVLLTRSKDNNQPETSLTQVLAENVRVVGVDQSDDQGADKPVVVKAITVEVTPDQAQAITLAQAVGAVSLSLRQISDQAPLGRRTMTLSDLSRGMGPTQVSTSSPAPMRAVAPRRPAAPRPAAASMPPSSTEVRVTRGVETTGYRVGL</sequence>
<protein>
    <submittedName>
        <fullName evidence="4">Flp pilus assembly protein CpaB</fullName>
    </submittedName>
</protein>
<gene>
    <name evidence="4" type="primary">cpaB</name>
    <name evidence="3" type="ORF">C1707_16635</name>
    <name evidence="4" type="ORF">CFHF_12030</name>
</gene>
<dbReference type="Proteomes" id="UP000281192">
    <property type="component" value="Chromosome"/>
</dbReference>
<evidence type="ECO:0000259" key="2">
    <source>
        <dbReference type="SMART" id="SM00858"/>
    </source>
</evidence>
<dbReference type="Pfam" id="PF08666">
    <property type="entry name" value="SAF"/>
    <property type="match status" value="1"/>
</dbReference>
<dbReference type="AlphaFoldDB" id="A0A2N5CTJ6"/>
<dbReference type="Pfam" id="PF16976">
    <property type="entry name" value="RcpC"/>
    <property type="match status" value="1"/>
</dbReference>
<dbReference type="EMBL" id="PJRQ01000023">
    <property type="protein sequence ID" value="PLR15369.1"/>
    <property type="molecule type" value="Genomic_DNA"/>
</dbReference>
<evidence type="ECO:0000313" key="5">
    <source>
        <dbReference type="Proteomes" id="UP000234483"/>
    </source>
</evidence>
<reference evidence="4 5" key="1">
    <citation type="submission" date="2017-12" db="EMBL/GenBank/DDBJ databases">
        <title>The genome sequence of Caulobacter flavus CGMCC1 15093.</title>
        <authorList>
            <person name="Gao J."/>
            <person name="Mao X."/>
            <person name="Sun J."/>
        </authorList>
    </citation>
    <scope>NUCLEOTIDE SEQUENCE [LARGE SCALE GENOMIC DNA]</scope>
    <source>
        <strain evidence="4 5">CGMCC1 15093</strain>
    </source>
</reference>
<dbReference type="CDD" id="cd11614">
    <property type="entry name" value="SAF_CpaB_FlgA_like"/>
    <property type="match status" value="1"/>
</dbReference>
<name>A0A2N5CTJ6_9CAUL</name>
<dbReference type="KEGG" id="cfh:C1707_16635"/>
<organism evidence="4 5">
    <name type="scientific">Caulobacter flavus</name>
    <dbReference type="NCBI Taxonomy" id="1679497"/>
    <lineage>
        <taxon>Bacteria</taxon>
        <taxon>Pseudomonadati</taxon>
        <taxon>Pseudomonadota</taxon>
        <taxon>Alphaproteobacteria</taxon>
        <taxon>Caulobacterales</taxon>
        <taxon>Caulobacteraceae</taxon>
        <taxon>Caulobacter</taxon>
    </lineage>
</organism>
<dbReference type="InterPro" id="IPR017592">
    <property type="entry name" value="Pilus_assmbl_Flp-typ_CpaB"/>
</dbReference>
<reference evidence="3 6" key="2">
    <citation type="submission" date="2018-01" db="EMBL/GenBank/DDBJ databases">
        <title>Complete genome sequence of Caulobacter flavus RHGG3.</title>
        <authorList>
            <person name="Yang E."/>
        </authorList>
    </citation>
    <scope>NUCLEOTIDE SEQUENCE [LARGE SCALE GENOMIC DNA]</scope>
    <source>
        <strain evidence="3 6">RHGG3</strain>
    </source>
</reference>
<dbReference type="NCBIfam" id="TIGR03177">
    <property type="entry name" value="pilus_cpaB"/>
    <property type="match status" value="1"/>
</dbReference>